<keyword evidence="1" id="KW-0732">Signal</keyword>
<proteinExistence type="predicted"/>
<dbReference type="AlphaFoldDB" id="A0A2M4D4W5"/>
<accession>A0A2M4D4W5</accession>
<name>A0A2M4D4W5_ANODA</name>
<reference evidence="2" key="1">
    <citation type="submission" date="2018-01" db="EMBL/GenBank/DDBJ databases">
        <title>An insight into the sialome of Amazonian anophelines.</title>
        <authorList>
            <person name="Ribeiro J.M."/>
            <person name="Scarpassa V."/>
            <person name="Calvo E."/>
        </authorList>
    </citation>
    <scope>NUCLEOTIDE SEQUENCE</scope>
</reference>
<feature type="signal peptide" evidence="1">
    <location>
        <begin position="1"/>
        <end position="20"/>
    </location>
</feature>
<sequence length="66" mass="7508">MLFSRPVGMLVCLTTVDLNALDCTTPPSHDRHNVHYRPSSNERGYAPFRGICSFTMHKENTNSQVR</sequence>
<evidence type="ECO:0000256" key="1">
    <source>
        <dbReference type="SAM" id="SignalP"/>
    </source>
</evidence>
<protein>
    <submittedName>
        <fullName evidence="2">Putative secreted protein</fullName>
    </submittedName>
</protein>
<feature type="chain" id="PRO_5014695221" evidence="1">
    <location>
        <begin position="21"/>
        <end position="66"/>
    </location>
</feature>
<organism evidence="2">
    <name type="scientific">Anopheles darlingi</name>
    <name type="common">Mosquito</name>
    <dbReference type="NCBI Taxonomy" id="43151"/>
    <lineage>
        <taxon>Eukaryota</taxon>
        <taxon>Metazoa</taxon>
        <taxon>Ecdysozoa</taxon>
        <taxon>Arthropoda</taxon>
        <taxon>Hexapoda</taxon>
        <taxon>Insecta</taxon>
        <taxon>Pterygota</taxon>
        <taxon>Neoptera</taxon>
        <taxon>Endopterygota</taxon>
        <taxon>Diptera</taxon>
        <taxon>Nematocera</taxon>
        <taxon>Culicoidea</taxon>
        <taxon>Culicidae</taxon>
        <taxon>Anophelinae</taxon>
        <taxon>Anopheles</taxon>
    </lineage>
</organism>
<evidence type="ECO:0000313" key="2">
    <source>
        <dbReference type="EMBL" id="MBW72118.1"/>
    </source>
</evidence>
<dbReference type="EMBL" id="GGFL01007940">
    <property type="protein sequence ID" value="MBW72118.1"/>
    <property type="molecule type" value="Transcribed_RNA"/>
</dbReference>